<feature type="domain" description="K Homology" evidence="5">
    <location>
        <begin position="644"/>
        <end position="718"/>
    </location>
</feature>
<feature type="compositionally biased region" description="Low complexity" evidence="4">
    <location>
        <begin position="77"/>
        <end position="114"/>
    </location>
</feature>
<dbReference type="PANTHER" id="PTHR10288">
    <property type="entry name" value="KH DOMAIN CONTAINING RNA BINDING PROTEIN"/>
    <property type="match status" value="1"/>
</dbReference>
<keyword evidence="7" id="KW-1185">Reference proteome</keyword>
<proteinExistence type="predicted"/>
<feature type="domain" description="K Homology" evidence="5">
    <location>
        <begin position="950"/>
        <end position="1018"/>
    </location>
</feature>
<reference evidence="7" key="1">
    <citation type="submission" date="2018-06" db="EMBL/GenBank/DDBJ databases">
        <authorList>
            <person name="Guldener U."/>
        </authorList>
    </citation>
    <scope>NUCLEOTIDE SEQUENCE [LARGE SCALE GENOMIC DNA]</scope>
    <source>
        <strain evidence="7">UTAD17</strain>
    </source>
</reference>
<evidence type="ECO:0000256" key="3">
    <source>
        <dbReference type="PROSITE-ProRule" id="PRU00117"/>
    </source>
</evidence>
<keyword evidence="1" id="KW-0677">Repeat</keyword>
<dbReference type="Proteomes" id="UP000262825">
    <property type="component" value="Unassembled WGS sequence"/>
</dbReference>
<dbReference type="InterPro" id="IPR004088">
    <property type="entry name" value="KH_dom_type_1"/>
</dbReference>
<feature type="domain" description="K Homology" evidence="5">
    <location>
        <begin position="792"/>
        <end position="867"/>
    </location>
</feature>
<feature type="domain" description="K Homology" evidence="5">
    <location>
        <begin position="1151"/>
        <end position="1221"/>
    </location>
</feature>
<dbReference type="SMART" id="SM00322">
    <property type="entry name" value="KH"/>
    <property type="match status" value="7"/>
</dbReference>
<dbReference type="PROSITE" id="PS50084">
    <property type="entry name" value="KH_TYPE_1"/>
    <property type="match status" value="7"/>
</dbReference>
<evidence type="ECO:0000256" key="4">
    <source>
        <dbReference type="SAM" id="MobiDB-lite"/>
    </source>
</evidence>
<dbReference type="InterPro" id="IPR004087">
    <property type="entry name" value="KH_dom"/>
</dbReference>
<dbReference type="Pfam" id="PF00013">
    <property type="entry name" value="KH_1"/>
    <property type="match status" value="6"/>
</dbReference>
<dbReference type="SUPFAM" id="SSF54791">
    <property type="entry name" value="Eukaryotic type KH-domain (KH-domain type I)"/>
    <property type="match status" value="7"/>
</dbReference>
<dbReference type="AlphaFoldDB" id="A0A376B644"/>
<dbReference type="GO" id="GO:0003723">
    <property type="term" value="F:RNA binding"/>
    <property type="evidence" value="ECO:0007669"/>
    <property type="project" value="UniProtKB-UniRule"/>
</dbReference>
<evidence type="ECO:0000313" key="7">
    <source>
        <dbReference type="Proteomes" id="UP000262825"/>
    </source>
</evidence>
<keyword evidence="2 3" id="KW-0694">RNA-binding</keyword>
<sequence length="1221" mass="135669">MSSTPIAPTVNLDEPLLIDQLNEKNEDQSTQIKKAPVKNGAKLNSKHKPTLQDFPPLGNSSSSVPHKPVAWGPNVKPSIVSKTPTPSPSPNFTSGSTSAANSTFSSATSSSSGAVPMRSKKIQETFSLDLQAQLSISKPEFSRIVLSVKQANGVSVESTLSKNSRTFLISGAPEKVHAARRELVKRLTKPITTTFTVPSRTRAAIIGSGGKKIKEITEKAGGDVRIDLANTVNEDSYDEDLDDSFIDVSIHGDFDSVTAAKKEILDLVNEYTKNATLTVQITEKLGPFVNLNDVSGLAKDLKINKYDETIVVSGLRDDAKIAKVLITNYLNSLNAKIVQKKIAIPKKFQFLINKDEIKEKFSVLVTFNTDSEDVTFTGVSDSIDKAVQFSRENSQTFVVETLDISKAHGKNLAHAKNVALYFYKYDSVLQPIRDAHKNVNIFLPTPADILEAATVDIRMNVKMEFKEEIVAARKDIIGLVNELKPSYFLSIADLDYELYHKDVKHILSGAAKKVSFVQLGDYYTGNDTILLIAHVDADDFSPSDEEIQGELTRISTELLEPLRKKQANLSTEVLSISDELQDSLLATASTVTRRLILEDVNQHGGHVQFKLHLPTAGKLVIRGDEKAVKVVAKDLEKIMANPSKKEKIVIEVPTKVVSRLIGNKGSNLNSIRDSYDCQIDINQDNNNKSNSAATTEVIIIGMLFNIDHCKQHILAEAKKWSDIITKELVVPNKYHRSLIGPRGIYAKRLQEKYNVNINFPENGEIITIRGPSRGCNKAFEELSDLLDFEIENSHKIIKKIPTKYVSNIIGKNGETIKDIVDEFGVELNFLQSTTEAKENGVEEVELEIIGNKKSIKDCSEDLDKMIAKIDDFVAETLDVEPKYRKFIVGPNGSVLKEILRKSGGEDLRGPKVINVPNSTSEDSEVKIQGPKNVVNKIVKEIKKIMEDVNNSTTKTLDIPHERYGALIGPGAITRTELENTFNVVIKVPRRDDTDSKVTIFGLPKNIEECEKKIFTEIIGDNYDLEIQVPAKYQDFVSEHGAFIQLLRTEYFINVRHGNSSTKVSQAVKKSYPIPAEEVRGTEGKFKTTLKEDVVIDENDTDFIPWRLKYEPVDLSDILGEEHADDKKADKNEILAQVQEMINKRIEEAPKATWSGYIWCSNPRDFPKILGFGGSNIKKIRKSSGAIISVPRRNDKINDVIYVRGTKESVENAISSISKQLK</sequence>
<protein>
    <submittedName>
        <fullName evidence="6">Related to Protein SCP160</fullName>
    </submittedName>
</protein>
<name>A0A376B644_9ASCO</name>
<dbReference type="VEuPathDB" id="FungiDB:SCODWIG_01919"/>
<evidence type="ECO:0000256" key="2">
    <source>
        <dbReference type="ARBA" id="ARBA00022884"/>
    </source>
</evidence>
<evidence type="ECO:0000256" key="1">
    <source>
        <dbReference type="ARBA" id="ARBA00022737"/>
    </source>
</evidence>
<organism evidence="6 7">
    <name type="scientific">Saccharomycodes ludwigii</name>
    <dbReference type="NCBI Taxonomy" id="36035"/>
    <lineage>
        <taxon>Eukaryota</taxon>
        <taxon>Fungi</taxon>
        <taxon>Dikarya</taxon>
        <taxon>Ascomycota</taxon>
        <taxon>Saccharomycotina</taxon>
        <taxon>Saccharomycetes</taxon>
        <taxon>Saccharomycodales</taxon>
        <taxon>Saccharomycodaceae</taxon>
        <taxon>Saccharomycodes</taxon>
    </lineage>
</organism>
<dbReference type="Gene3D" id="3.30.1370.10">
    <property type="entry name" value="K Homology domain, type 1"/>
    <property type="match status" value="7"/>
</dbReference>
<accession>A0A376B644</accession>
<dbReference type="InterPro" id="IPR057778">
    <property type="entry name" value="KH_Vigilin_N"/>
</dbReference>
<dbReference type="Pfam" id="PF24668">
    <property type="entry name" value="KH_Vigilin"/>
    <property type="match status" value="1"/>
</dbReference>
<feature type="region of interest" description="Disordered" evidence="4">
    <location>
        <begin position="24"/>
        <end position="116"/>
    </location>
</feature>
<evidence type="ECO:0000313" key="6">
    <source>
        <dbReference type="EMBL" id="SSD60158.1"/>
    </source>
</evidence>
<gene>
    <name evidence="6" type="ORF">SCODWIG_01919</name>
</gene>
<dbReference type="InterPro" id="IPR036612">
    <property type="entry name" value="KH_dom_type_1_sf"/>
</dbReference>
<feature type="domain" description="K Homology" evidence="5">
    <location>
        <begin position="722"/>
        <end position="787"/>
    </location>
</feature>
<dbReference type="EMBL" id="UFAJ01000285">
    <property type="protein sequence ID" value="SSD60158.1"/>
    <property type="molecule type" value="Genomic_DNA"/>
</dbReference>
<feature type="domain" description="K Homology" evidence="5">
    <location>
        <begin position="871"/>
        <end position="946"/>
    </location>
</feature>
<feature type="domain" description="K Homology" evidence="5">
    <location>
        <begin position="189"/>
        <end position="269"/>
    </location>
</feature>
<evidence type="ECO:0000259" key="5">
    <source>
        <dbReference type="SMART" id="SM00322"/>
    </source>
</evidence>